<feature type="compositionally biased region" description="Low complexity" evidence="2">
    <location>
        <begin position="1"/>
        <end position="22"/>
    </location>
</feature>
<comment type="caution">
    <text evidence="1">Lacks conserved residue(s) required for the propagation of feature annotation.</text>
</comment>
<dbReference type="AlphaFoldDB" id="A0A9W8YDF7"/>
<feature type="compositionally biased region" description="Polar residues" evidence="2">
    <location>
        <begin position="500"/>
        <end position="510"/>
    </location>
</feature>
<feature type="compositionally biased region" description="Low complexity" evidence="2">
    <location>
        <begin position="765"/>
        <end position="776"/>
    </location>
</feature>
<organism evidence="5 6">
    <name type="scientific">Neocucurbitaria cava</name>
    <dbReference type="NCBI Taxonomy" id="798079"/>
    <lineage>
        <taxon>Eukaryota</taxon>
        <taxon>Fungi</taxon>
        <taxon>Dikarya</taxon>
        <taxon>Ascomycota</taxon>
        <taxon>Pezizomycotina</taxon>
        <taxon>Dothideomycetes</taxon>
        <taxon>Pleosporomycetidae</taxon>
        <taxon>Pleosporales</taxon>
        <taxon>Pleosporineae</taxon>
        <taxon>Cucurbitariaceae</taxon>
        <taxon>Neocucurbitaria</taxon>
    </lineage>
</organism>
<feature type="region of interest" description="Disordered" evidence="2">
    <location>
        <begin position="1"/>
        <end position="264"/>
    </location>
</feature>
<keyword evidence="1" id="KW-0245">EGF-like domain</keyword>
<feature type="compositionally biased region" description="Pro residues" evidence="2">
    <location>
        <begin position="133"/>
        <end position="149"/>
    </location>
</feature>
<dbReference type="InterPro" id="IPR000742">
    <property type="entry name" value="EGF"/>
</dbReference>
<feature type="compositionally biased region" description="Polar residues" evidence="2">
    <location>
        <begin position="402"/>
        <end position="411"/>
    </location>
</feature>
<feature type="region of interest" description="Disordered" evidence="2">
    <location>
        <begin position="273"/>
        <end position="292"/>
    </location>
</feature>
<sequence length="866" mass="92048">MSYDPRPGARAYGAPGADNAAAKKGSVRAARERMQFAQMRTQLPDTSKIIGLPQRPNQLVSQYSAQPRYKESQQAPSPEPASHEDMTSPPPQWPLPNNTNDTPVPPRSTKRLQPPQQSVRPVSDDYPIQQPSPGSPPSPSPDYLQPPPSEYGVSYATDEMFSPSSLRSSRPLTTSSAASESSSLGSIPDFPIPQPPLAFQQVRRTPSLGPPPSARRGPSSYYTQMSYVSPIAEESETRSETLRSRHGSYASSNVFPTNKDDFYPDDDLLSDDDETITSERGTISPTEHDDHRGLVNQQPTLVRQASLGRRTKPSLMTIKSVDSFGSKGSSEKKKAIAVGVGATAAGTGGAMLAARDGGSQSSRSTNLSNGTGLLDPSSSSSDSIDTLRSLRNKNAGARSPTHPLQQETRPSTLADRVGMRRPPRLDVDAVRDAEARGSLTSLPDLIRRATRLAANLDRGKTASRLGLDFWETGAPEKKDTRQSGLSDMLAAFPPPGQDTPLRSGTPNNRMSKWPSAGVESRTGMTDSGLSNEKPKRRRRCCGMPMWTFVTLLIVLLFIIAAAVIIPVVLLVLPNQNKSNGNAAQDSSGSNGNSNGSSTTAPSLPTATAGADQCDGVITCQNGGVAILNSDRSCNCVCINGFTGRTCTNNDATGCTTTSITGAANNATMGSGIPRLIQNATDDFSVPLDATRILSIFSNLSLSCAAENALITFNGLASRSVSQHLHAIDLKQVLHPTRSLPILHHPHPAHGLRQLEKRQTVGDTPSSNAKESSQSSSTDAEPISSNVTAIDFARVGVLLALQESGELDAAANAQEAIQTFLTNNRNGDSTSNTVNVDLFKLDLVNLTIEFTNGTTISATPSPSSTTS</sequence>
<dbReference type="PANTHER" id="PTHR17178">
    <property type="entry name" value="SECRETORY GRANULE PROTEOGLYCAN CORE PROTEIN"/>
    <property type="match status" value="1"/>
</dbReference>
<evidence type="ECO:0000313" key="5">
    <source>
        <dbReference type="EMBL" id="KAJ4374098.1"/>
    </source>
</evidence>
<keyword evidence="3" id="KW-0472">Membrane</keyword>
<accession>A0A9W8YDF7</accession>
<dbReference type="PROSITE" id="PS01186">
    <property type="entry name" value="EGF_2"/>
    <property type="match status" value="1"/>
</dbReference>
<feature type="compositionally biased region" description="Polar residues" evidence="2">
    <location>
        <begin position="55"/>
        <end position="65"/>
    </location>
</feature>
<dbReference type="Proteomes" id="UP001140560">
    <property type="component" value="Unassembled WGS sequence"/>
</dbReference>
<proteinExistence type="predicted"/>
<feature type="compositionally biased region" description="Low complexity" evidence="2">
    <location>
        <begin position="373"/>
        <end position="389"/>
    </location>
</feature>
<feature type="region of interest" description="Disordered" evidence="2">
    <location>
        <begin position="758"/>
        <end position="781"/>
    </location>
</feature>
<dbReference type="OrthoDB" id="283575at2759"/>
<evidence type="ECO:0000256" key="1">
    <source>
        <dbReference type="PROSITE-ProRule" id="PRU00076"/>
    </source>
</evidence>
<evidence type="ECO:0000259" key="4">
    <source>
        <dbReference type="PROSITE" id="PS50026"/>
    </source>
</evidence>
<keyword evidence="3" id="KW-1133">Transmembrane helix</keyword>
<evidence type="ECO:0000313" key="6">
    <source>
        <dbReference type="Proteomes" id="UP001140560"/>
    </source>
</evidence>
<feature type="compositionally biased region" description="Low complexity" evidence="2">
    <location>
        <begin position="162"/>
        <end position="186"/>
    </location>
</feature>
<evidence type="ECO:0000256" key="2">
    <source>
        <dbReference type="SAM" id="MobiDB-lite"/>
    </source>
</evidence>
<dbReference type="EMBL" id="JAPEUY010000004">
    <property type="protein sequence ID" value="KAJ4374098.1"/>
    <property type="molecule type" value="Genomic_DNA"/>
</dbReference>
<evidence type="ECO:0000256" key="3">
    <source>
        <dbReference type="SAM" id="Phobius"/>
    </source>
</evidence>
<dbReference type="PROSITE" id="PS50026">
    <property type="entry name" value="EGF_3"/>
    <property type="match status" value="1"/>
</dbReference>
<dbReference type="PROSITE" id="PS00022">
    <property type="entry name" value="EGF_1"/>
    <property type="match status" value="1"/>
</dbReference>
<comment type="caution">
    <text evidence="5">The sequence shown here is derived from an EMBL/GenBank/DDBJ whole genome shotgun (WGS) entry which is preliminary data.</text>
</comment>
<feature type="domain" description="EGF-like" evidence="4">
    <location>
        <begin position="609"/>
        <end position="647"/>
    </location>
</feature>
<name>A0A9W8YDF7_9PLEO</name>
<feature type="region of interest" description="Disordered" evidence="2">
    <location>
        <begin position="473"/>
        <end position="536"/>
    </location>
</feature>
<feature type="region of interest" description="Disordered" evidence="2">
    <location>
        <begin position="352"/>
        <end position="427"/>
    </location>
</feature>
<feature type="region of interest" description="Disordered" evidence="2">
    <location>
        <begin position="579"/>
        <end position="604"/>
    </location>
</feature>
<protein>
    <recommendedName>
        <fullName evidence="4">EGF-like domain-containing protein</fullName>
    </recommendedName>
</protein>
<gene>
    <name evidence="5" type="ORF">N0V83_002837</name>
</gene>
<reference evidence="5" key="1">
    <citation type="submission" date="2022-10" db="EMBL/GenBank/DDBJ databases">
        <title>Tapping the CABI collections for fungal endophytes: first genome assemblies for Collariella, Neodidymelliopsis, Ascochyta clinopodiicola, Didymella pomorum, Didymosphaeria variabile, Neocosmospora piperis and Neocucurbitaria cava.</title>
        <authorList>
            <person name="Hill R."/>
        </authorList>
    </citation>
    <scope>NUCLEOTIDE SEQUENCE</scope>
    <source>
        <strain evidence="5">IMI 356814</strain>
    </source>
</reference>
<keyword evidence="6" id="KW-1185">Reference proteome</keyword>
<dbReference type="CDD" id="cd00054">
    <property type="entry name" value="EGF_CA"/>
    <property type="match status" value="1"/>
</dbReference>
<keyword evidence="3" id="KW-0812">Transmembrane</keyword>
<feature type="transmembrane region" description="Helical" evidence="3">
    <location>
        <begin position="545"/>
        <end position="572"/>
    </location>
</feature>
<feature type="compositionally biased region" description="Polar residues" evidence="2">
    <location>
        <begin position="358"/>
        <end position="371"/>
    </location>
</feature>
<keyword evidence="1" id="KW-1015">Disulfide bond</keyword>
<feature type="disulfide bond" evidence="1">
    <location>
        <begin position="637"/>
        <end position="646"/>
    </location>
</feature>
<dbReference type="PANTHER" id="PTHR17178:SF0">
    <property type="entry name" value="SERGLYCIN"/>
    <property type="match status" value="1"/>
</dbReference>